<sequence>MVAFGTVSIGILLFFQLYDNQTSAIQSQDSQSSDQSTLQENVGYQIVSVDVTAKGFIHENIKIKAGVPTKINFIKHSGYTCIRSVESTDLGLDVYLEKGDNFVTLNDLKPGTYQFNCGMYMYYGTITVT</sequence>
<dbReference type="SUPFAM" id="SSF49503">
    <property type="entry name" value="Cupredoxins"/>
    <property type="match status" value="1"/>
</dbReference>
<name>A0A7Y6EV28_9BACL</name>
<comment type="caution">
    <text evidence="2">The sequence shown here is derived from an EMBL/GenBank/DDBJ whole genome shotgun (WGS) entry which is preliminary data.</text>
</comment>
<organism evidence="2 3">
    <name type="scientific">Paenibacillus xylanilyticus</name>
    <dbReference type="NCBI Taxonomy" id="248903"/>
    <lineage>
        <taxon>Bacteria</taxon>
        <taxon>Bacillati</taxon>
        <taxon>Bacillota</taxon>
        <taxon>Bacilli</taxon>
        <taxon>Bacillales</taxon>
        <taxon>Paenibacillaceae</taxon>
        <taxon>Paenibacillus</taxon>
    </lineage>
</organism>
<evidence type="ECO:0000313" key="3">
    <source>
        <dbReference type="Proteomes" id="UP000526125"/>
    </source>
</evidence>
<reference evidence="2 3" key="1">
    <citation type="submission" date="2020-05" db="EMBL/GenBank/DDBJ databases">
        <title>Genome Sequencing of Type Strains.</title>
        <authorList>
            <person name="Lemaire J.F."/>
            <person name="Inderbitzin P."/>
            <person name="Gregorio O.A."/>
            <person name="Collins S.B."/>
            <person name="Wespe N."/>
            <person name="Knight-Connoni V."/>
        </authorList>
    </citation>
    <scope>NUCLEOTIDE SEQUENCE [LARGE SCALE GENOMIC DNA]</scope>
    <source>
        <strain evidence="2 3">LMG 21957</strain>
    </source>
</reference>
<keyword evidence="3" id="KW-1185">Reference proteome</keyword>
<accession>A0A7Y6EV28</accession>
<dbReference type="InterPro" id="IPR028096">
    <property type="entry name" value="EfeO_Cupredoxin"/>
</dbReference>
<evidence type="ECO:0000313" key="2">
    <source>
        <dbReference type="EMBL" id="NUU75383.1"/>
    </source>
</evidence>
<evidence type="ECO:0000259" key="1">
    <source>
        <dbReference type="Pfam" id="PF13473"/>
    </source>
</evidence>
<protein>
    <submittedName>
        <fullName evidence="2">Cupredoxin domain-containing protein</fullName>
    </submittedName>
</protein>
<dbReference type="InterPro" id="IPR008972">
    <property type="entry name" value="Cupredoxin"/>
</dbReference>
<feature type="domain" description="EfeO-type cupredoxin-like" evidence="1">
    <location>
        <begin position="41"/>
        <end position="128"/>
    </location>
</feature>
<gene>
    <name evidence="2" type="ORF">HP552_09090</name>
</gene>
<dbReference type="AlphaFoldDB" id="A0A7Y6EV28"/>
<dbReference type="Proteomes" id="UP000526125">
    <property type="component" value="Unassembled WGS sequence"/>
</dbReference>
<dbReference type="Gene3D" id="2.60.40.420">
    <property type="entry name" value="Cupredoxins - blue copper proteins"/>
    <property type="match status" value="1"/>
</dbReference>
<dbReference type="Pfam" id="PF13473">
    <property type="entry name" value="Cupredoxin_1"/>
    <property type="match status" value="1"/>
</dbReference>
<proteinExistence type="predicted"/>
<dbReference type="EMBL" id="JABMCB010000169">
    <property type="protein sequence ID" value="NUU75383.1"/>
    <property type="molecule type" value="Genomic_DNA"/>
</dbReference>